<dbReference type="Proteomes" id="UP001148786">
    <property type="component" value="Unassembled WGS sequence"/>
</dbReference>
<evidence type="ECO:0000313" key="13">
    <source>
        <dbReference type="EMBL" id="KAJ3509263.1"/>
    </source>
</evidence>
<dbReference type="InterPro" id="IPR001128">
    <property type="entry name" value="Cyt_P450"/>
</dbReference>
<dbReference type="OrthoDB" id="1470350at2759"/>
<keyword evidence="7" id="KW-0479">Metal-binding</keyword>
<evidence type="ECO:0000256" key="10">
    <source>
        <dbReference type="ARBA" id="ARBA00023004"/>
    </source>
</evidence>
<organism evidence="13 14">
    <name type="scientific">Agrocybe chaxingu</name>
    <dbReference type="NCBI Taxonomy" id="84603"/>
    <lineage>
        <taxon>Eukaryota</taxon>
        <taxon>Fungi</taxon>
        <taxon>Dikarya</taxon>
        <taxon>Basidiomycota</taxon>
        <taxon>Agaricomycotina</taxon>
        <taxon>Agaricomycetes</taxon>
        <taxon>Agaricomycetidae</taxon>
        <taxon>Agaricales</taxon>
        <taxon>Agaricineae</taxon>
        <taxon>Strophariaceae</taxon>
        <taxon>Agrocybe</taxon>
    </lineage>
</organism>
<dbReference type="Pfam" id="PF00067">
    <property type="entry name" value="p450"/>
    <property type="match status" value="1"/>
</dbReference>
<keyword evidence="5" id="KW-0349">Heme</keyword>
<dbReference type="PANTHER" id="PTHR24305">
    <property type="entry name" value="CYTOCHROME P450"/>
    <property type="match status" value="1"/>
</dbReference>
<evidence type="ECO:0000256" key="8">
    <source>
        <dbReference type="ARBA" id="ARBA00022989"/>
    </source>
</evidence>
<dbReference type="InterPro" id="IPR050121">
    <property type="entry name" value="Cytochrome_P450_monoxygenase"/>
</dbReference>
<dbReference type="GO" id="GO:0020037">
    <property type="term" value="F:heme binding"/>
    <property type="evidence" value="ECO:0007669"/>
    <property type="project" value="InterPro"/>
</dbReference>
<evidence type="ECO:0000256" key="12">
    <source>
        <dbReference type="ARBA" id="ARBA00023136"/>
    </source>
</evidence>
<keyword evidence="11" id="KW-0503">Monooxygenase</keyword>
<evidence type="ECO:0000256" key="2">
    <source>
        <dbReference type="ARBA" id="ARBA00004370"/>
    </source>
</evidence>
<keyword evidence="12" id="KW-0472">Membrane</keyword>
<dbReference type="GO" id="GO:0016705">
    <property type="term" value="F:oxidoreductase activity, acting on paired donors, with incorporation or reduction of molecular oxygen"/>
    <property type="evidence" value="ECO:0007669"/>
    <property type="project" value="InterPro"/>
</dbReference>
<accession>A0A9W8K2J9</accession>
<reference evidence="13" key="1">
    <citation type="submission" date="2022-07" db="EMBL/GenBank/DDBJ databases">
        <title>Genome Sequence of Agrocybe chaxingu.</title>
        <authorList>
            <person name="Buettner E."/>
        </authorList>
    </citation>
    <scope>NUCLEOTIDE SEQUENCE</scope>
    <source>
        <strain evidence="13">MP-N11</strain>
    </source>
</reference>
<dbReference type="GO" id="GO:0005506">
    <property type="term" value="F:iron ion binding"/>
    <property type="evidence" value="ECO:0007669"/>
    <property type="project" value="InterPro"/>
</dbReference>
<dbReference type="EMBL" id="JANKHO010000491">
    <property type="protein sequence ID" value="KAJ3509263.1"/>
    <property type="molecule type" value="Genomic_DNA"/>
</dbReference>
<comment type="caution">
    <text evidence="13">The sequence shown here is derived from an EMBL/GenBank/DDBJ whole genome shotgun (WGS) entry which is preliminary data.</text>
</comment>
<protein>
    <recommendedName>
        <fullName evidence="15">Cytochrome P450</fullName>
    </recommendedName>
</protein>
<keyword evidence="8" id="KW-1133">Transmembrane helix</keyword>
<dbReference type="SUPFAM" id="SSF48264">
    <property type="entry name" value="Cytochrome P450"/>
    <property type="match status" value="1"/>
</dbReference>
<evidence type="ECO:0000256" key="11">
    <source>
        <dbReference type="ARBA" id="ARBA00023033"/>
    </source>
</evidence>
<dbReference type="GO" id="GO:0016020">
    <property type="term" value="C:membrane"/>
    <property type="evidence" value="ECO:0007669"/>
    <property type="project" value="UniProtKB-SubCell"/>
</dbReference>
<evidence type="ECO:0000313" key="14">
    <source>
        <dbReference type="Proteomes" id="UP001148786"/>
    </source>
</evidence>
<evidence type="ECO:0000256" key="3">
    <source>
        <dbReference type="ARBA" id="ARBA00004721"/>
    </source>
</evidence>
<comment type="pathway">
    <text evidence="3">Secondary metabolite biosynthesis; terpenoid biosynthesis.</text>
</comment>
<evidence type="ECO:0000256" key="7">
    <source>
        <dbReference type="ARBA" id="ARBA00022723"/>
    </source>
</evidence>
<gene>
    <name evidence="13" type="ORF">NLJ89_g5318</name>
</gene>
<keyword evidence="6" id="KW-0812">Transmembrane</keyword>
<proteinExistence type="inferred from homology"/>
<keyword evidence="10" id="KW-0408">Iron</keyword>
<keyword evidence="9" id="KW-0560">Oxidoreductase</keyword>
<keyword evidence="14" id="KW-1185">Reference proteome</keyword>
<comment type="subcellular location">
    <subcellularLocation>
        <location evidence="2">Membrane</location>
    </subcellularLocation>
</comment>
<dbReference type="InterPro" id="IPR036396">
    <property type="entry name" value="Cyt_P450_sf"/>
</dbReference>
<evidence type="ECO:0000256" key="9">
    <source>
        <dbReference type="ARBA" id="ARBA00023002"/>
    </source>
</evidence>
<name>A0A9W8K2J9_9AGAR</name>
<dbReference type="GO" id="GO:0004497">
    <property type="term" value="F:monooxygenase activity"/>
    <property type="evidence" value="ECO:0007669"/>
    <property type="project" value="UniProtKB-KW"/>
</dbReference>
<evidence type="ECO:0000256" key="5">
    <source>
        <dbReference type="ARBA" id="ARBA00022617"/>
    </source>
</evidence>
<evidence type="ECO:0000256" key="6">
    <source>
        <dbReference type="ARBA" id="ARBA00022692"/>
    </source>
</evidence>
<evidence type="ECO:0008006" key="15">
    <source>
        <dbReference type="Google" id="ProtNLM"/>
    </source>
</evidence>
<dbReference type="AlphaFoldDB" id="A0A9W8K2J9"/>
<comment type="similarity">
    <text evidence="4">Belongs to the cytochrome P450 family.</text>
</comment>
<evidence type="ECO:0000256" key="4">
    <source>
        <dbReference type="ARBA" id="ARBA00010617"/>
    </source>
</evidence>
<evidence type="ECO:0000256" key="1">
    <source>
        <dbReference type="ARBA" id="ARBA00001971"/>
    </source>
</evidence>
<sequence>MNNSLDIRSFVRSFARSSYVDPRHQHLEGSLGPDAEEYALLPSLPSLPFLPSFPPSLLLLPLTKHPNLLLRRFKPSRWQALPPKYNAAFSTLSFIAGPHACIGKTMAIVEMKAVLGALITHFEFSPAYEGQVPQPTAAVTMKPKDNMPLRVRRVKRD</sequence>
<dbReference type="Gene3D" id="1.10.630.10">
    <property type="entry name" value="Cytochrome P450"/>
    <property type="match status" value="1"/>
</dbReference>
<comment type="cofactor">
    <cofactor evidence="1">
        <name>heme</name>
        <dbReference type="ChEBI" id="CHEBI:30413"/>
    </cofactor>
</comment>
<dbReference type="PANTHER" id="PTHR24305:SF166">
    <property type="entry name" value="CYTOCHROME P450 12A4, MITOCHONDRIAL-RELATED"/>
    <property type="match status" value="1"/>
</dbReference>